<evidence type="ECO:0000313" key="1">
    <source>
        <dbReference type="EMBL" id="PWY85515.1"/>
    </source>
</evidence>
<dbReference type="EMBL" id="MSFU01000001">
    <property type="protein sequence ID" value="PWY85515.1"/>
    <property type="molecule type" value="Genomic_DNA"/>
</dbReference>
<reference evidence="1" key="1">
    <citation type="submission" date="2016-12" db="EMBL/GenBank/DDBJ databases">
        <title>The genomes of Aspergillus section Nigri reveals drivers in fungal speciation.</title>
        <authorList>
            <consortium name="DOE Joint Genome Institute"/>
            <person name="Vesth T.C."/>
            <person name="Nybo J."/>
            <person name="Theobald S."/>
            <person name="Brandl J."/>
            <person name="Frisvad J.C."/>
            <person name="Nielsen K.F."/>
            <person name="Lyhne E.K."/>
            <person name="Kogle M.E."/>
            <person name="Kuo A."/>
            <person name="Riley R."/>
            <person name="Clum A."/>
            <person name="Nolan M."/>
            <person name="Lipzen A."/>
            <person name="Salamov A."/>
            <person name="Henrissat B."/>
            <person name="Wiebenga A."/>
            <person name="De vries R.P."/>
            <person name="Grigoriev I.V."/>
            <person name="Mortensen U.H."/>
            <person name="Andersen M.R."/>
            <person name="Baker S.E."/>
        </authorList>
    </citation>
    <scope>NUCLEOTIDE SEQUENCE</scope>
    <source>
        <strain evidence="1">CBS 122712</strain>
    </source>
</reference>
<gene>
    <name evidence="1" type="ORF">BO83DRAFT_9519</name>
</gene>
<accession>A0A317WHJ2</accession>
<organism evidence="1 2">
    <name type="scientific">Aspergillus eucalypticola (strain CBS 122712 / IBT 29274)</name>
    <dbReference type="NCBI Taxonomy" id="1448314"/>
    <lineage>
        <taxon>Eukaryota</taxon>
        <taxon>Fungi</taxon>
        <taxon>Dikarya</taxon>
        <taxon>Ascomycota</taxon>
        <taxon>Pezizomycotina</taxon>
        <taxon>Eurotiomycetes</taxon>
        <taxon>Eurotiomycetidae</taxon>
        <taxon>Eurotiales</taxon>
        <taxon>Aspergillaceae</taxon>
        <taxon>Aspergillus</taxon>
        <taxon>Aspergillus subgen. Circumdati</taxon>
    </lineage>
</organism>
<dbReference type="RefSeq" id="XP_025393435.1">
    <property type="nucleotide sequence ID" value="XM_025537739.1"/>
</dbReference>
<evidence type="ECO:0000313" key="2">
    <source>
        <dbReference type="Proteomes" id="UP000246171"/>
    </source>
</evidence>
<dbReference type="AlphaFoldDB" id="A0A317WHJ2"/>
<proteinExistence type="predicted"/>
<dbReference type="GeneID" id="37059701"/>
<protein>
    <submittedName>
        <fullName evidence="1">Uncharacterized protein</fullName>
    </submittedName>
</protein>
<dbReference type="Proteomes" id="UP000246171">
    <property type="component" value="Unassembled WGS sequence"/>
</dbReference>
<dbReference type="VEuPathDB" id="FungiDB:BO83DRAFT_9519"/>
<sequence length="63" mass="6707">MKLGTCLIGLSSPNGKTGLSRDTLVISAIPPPAPRLDCKALRSTSKFLVSAFSSILVLRFFGR</sequence>
<keyword evidence="2" id="KW-1185">Reference proteome</keyword>
<name>A0A317WHJ2_ASPEC</name>
<comment type="caution">
    <text evidence="1">The sequence shown here is derived from an EMBL/GenBank/DDBJ whole genome shotgun (WGS) entry which is preliminary data.</text>
</comment>